<dbReference type="Proteomes" id="UP000009046">
    <property type="component" value="Unassembled WGS sequence"/>
</dbReference>
<dbReference type="AlphaFoldDB" id="E0VK97"/>
<proteinExistence type="predicted"/>
<dbReference type="VEuPathDB" id="VectorBase:PHUM258720"/>
<dbReference type="GeneID" id="8235351"/>
<organism>
    <name type="scientific">Pediculus humanus subsp. corporis</name>
    <name type="common">Body louse</name>
    <dbReference type="NCBI Taxonomy" id="121224"/>
    <lineage>
        <taxon>Eukaryota</taxon>
        <taxon>Metazoa</taxon>
        <taxon>Ecdysozoa</taxon>
        <taxon>Arthropoda</taxon>
        <taxon>Hexapoda</taxon>
        <taxon>Insecta</taxon>
        <taxon>Pterygota</taxon>
        <taxon>Neoptera</taxon>
        <taxon>Paraneoptera</taxon>
        <taxon>Psocodea</taxon>
        <taxon>Troctomorpha</taxon>
        <taxon>Phthiraptera</taxon>
        <taxon>Anoplura</taxon>
        <taxon>Pediculidae</taxon>
        <taxon>Pediculus</taxon>
    </lineage>
</organism>
<reference evidence="1" key="2">
    <citation type="submission" date="2007-04" db="EMBL/GenBank/DDBJ databases">
        <title>The genome of the human body louse.</title>
        <authorList>
            <consortium name="The Human Body Louse Genome Consortium"/>
            <person name="Kirkness E."/>
            <person name="Walenz B."/>
            <person name="Hass B."/>
            <person name="Bruggner R."/>
            <person name="Strausberg R."/>
        </authorList>
    </citation>
    <scope>NUCLEOTIDE SEQUENCE</scope>
    <source>
        <strain evidence="1">USDA</strain>
    </source>
</reference>
<dbReference type="OMA" id="WNLTRAR"/>
<protein>
    <submittedName>
        <fullName evidence="1 2">Uncharacterized protein</fullName>
    </submittedName>
</protein>
<dbReference type="CTD" id="8235351"/>
<dbReference type="KEGG" id="phu:Phum_PHUM258720"/>
<dbReference type="eggNOG" id="ENOG502S6A6">
    <property type="taxonomic scope" value="Eukaryota"/>
</dbReference>
<accession>E0VK97</accession>
<sequence>MFCWTIRSPDLFHIQRSSAIVNLQRFRGRKITPSQLVEDEFIDDLCLTSQDNNDDALHKSYSPASHAIWDVSDGDSDKDNSESTPKILPLMCLNAGALNDIPARYTITSLPNYEFPAVGVYVDSRIIPGFSYRVRVLPEPNASEKSCYLFDGKPLVLLNIGRGYSKRLTFEPDINTTLNENKNYFWTDSRSGGFGFEVHVLNVGDKFMIHDPSRLVVGTLEIITVQGHQEEVSHKILKDKTIEKRVKIKGMCKIEWFDDSGTTTILQPMNGLVVTQKKKGTFKAIITRITSVSIGRNNKKRGFTLTPGVKTNWRRTVVNGGTIGDAPTKYTIKGLKPYELPVIGTYVDPRIIPGFRYKVRPAENNNNNYIFNGQPLELISIGVGYGKKLTFECQQNQLNEPENYFWSDSLAEGFGFEPVALEVGLKFNIKGRGLTIGFAEIFRIDAPQKELHQEMEKTENGLVLKKYIEIDVTCHVTLHTKSVNDEVMRVTGTAVMSKKSKEKKVKLLKIENIGLDSQINLLFIHEDEKLIFVPI</sequence>
<reference evidence="2" key="3">
    <citation type="submission" date="2020-05" db="UniProtKB">
        <authorList>
            <consortium name="EnsemblMetazoa"/>
        </authorList>
    </citation>
    <scope>IDENTIFICATION</scope>
    <source>
        <strain evidence="2">USDA</strain>
    </source>
</reference>
<dbReference type="OrthoDB" id="5953973at2759"/>
<dbReference type="EMBL" id="DS235239">
    <property type="protein sequence ID" value="EEB13803.1"/>
    <property type="molecule type" value="Genomic_DNA"/>
</dbReference>
<reference evidence="1" key="1">
    <citation type="submission" date="2007-04" db="EMBL/GenBank/DDBJ databases">
        <title>Annotation of Pediculus humanus corporis strain USDA.</title>
        <authorList>
            <person name="Kirkness E."/>
            <person name="Hannick L."/>
            <person name="Hass B."/>
            <person name="Bruggner R."/>
            <person name="Lawson D."/>
            <person name="Bidwell S."/>
            <person name="Joardar V."/>
            <person name="Caler E."/>
            <person name="Walenz B."/>
            <person name="Inman J."/>
            <person name="Schobel S."/>
            <person name="Galinsky K."/>
            <person name="Amedeo P."/>
            <person name="Strausberg R."/>
        </authorList>
    </citation>
    <scope>NUCLEOTIDE SEQUENCE</scope>
    <source>
        <strain evidence="1">USDA</strain>
    </source>
</reference>
<gene>
    <name evidence="2" type="primary">8235351</name>
    <name evidence="1" type="ORF">Phum_PHUM258720</name>
</gene>
<name>E0VK97_PEDHC</name>
<keyword evidence="3" id="KW-1185">Reference proteome</keyword>
<dbReference type="InParanoid" id="E0VK97"/>
<evidence type="ECO:0000313" key="1">
    <source>
        <dbReference type="EMBL" id="EEB13803.1"/>
    </source>
</evidence>
<evidence type="ECO:0000313" key="2">
    <source>
        <dbReference type="EnsemblMetazoa" id="PHUM258720-PA"/>
    </source>
</evidence>
<dbReference type="HOGENOM" id="CLU_617641_0_0_1"/>
<dbReference type="EMBL" id="AAZO01002996">
    <property type="status" value="NOT_ANNOTATED_CDS"/>
    <property type="molecule type" value="Genomic_DNA"/>
</dbReference>
<dbReference type="EnsemblMetazoa" id="PHUM258720-RA">
    <property type="protein sequence ID" value="PHUM258720-PA"/>
    <property type="gene ID" value="PHUM258720"/>
</dbReference>
<dbReference type="RefSeq" id="XP_002426541.1">
    <property type="nucleotide sequence ID" value="XM_002426496.1"/>
</dbReference>
<evidence type="ECO:0000313" key="3">
    <source>
        <dbReference type="Proteomes" id="UP000009046"/>
    </source>
</evidence>